<protein>
    <submittedName>
        <fullName evidence="2">Uncharacterized protein</fullName>
    </submittedName>
</protein>
<dbReference type="RefSeq" id="WP_326568868.1">
    <property type="nucleotide sequence ID" value="NZ_CP142149.1"/>
</dbReference>
<accession>A0ABZ1I6C0</accession>
<gene>
    <name evidence="2" type="ORF">VSH64_45175</name>
</gene>
<name>A0ABZ1I6C0_9PSEU</name>
<keyword evidence="3" id="KW-1185">Reference proteome</keyword>
<dbReference type="Proteomes" id="UP001330812">
    <property type="component" value="Chromosome"/>
</dbReference>
<sequence length="141" mass="15794">MRDRMSFTDEELAEIGENKPSATRPDALGWARAWVLHVEKIDQGRALPQSDRSVWTEHDFAAALFIRDFVEAALGRLRPALADKVRECFTAADDLFRSFTVADSGDRIATIAGVDLEGRGWWWFRVPASGPIARDLATYSP</sequence>
<dbReference type="EMBL" id="CP142149">
    <property type="protein sequence ID" value="WSE29910.1"/>
    <property type="molecule type" value="Genomic_DNA"/>
</dbReference>
<evidence type="ECO:0000313" key="3">
    <source>
        <dbReference type="Proteomes" id="UP001330812"/>
    </source>
</evidence>
<evidence type="ECO:0000256" key="1">
    <source>
        <dbReference type="SAM" id="MobiDB-lite"/>
    </source>
</evidence>
<organism evidence="2 3">
    <name type="scientific">Amycolatopsis rhabdoformis</name>
    <dbReference type="NCBI Taxonomy" id="1448059"/>
    <lineage>
        <taxon>Bacteria</taxon>
        <taxon>Bacillati</taxon>
        <taxon>Actinomycetota</taxon>
        <taxon>Actinomycetes</taxon>
        <taxon>Pseudonocardiales</taxon>
        <taxon>Pseudonocardiaceae</taxon>
        <taxon>Amycolatopsis</taxon>
    </lineage>
</organism>
<feature type="region of interest" description="Disordered" evidence="1">
    <location>
        <begin position="1"/>
        <end position="20"/>
    </location>
</feature>
<evidence type="ECO:0000313" key="2">
    <source>
        <dbReference type="EMBL" id="WSE29910.1"/>
    </source>
</evidence>
<proteinExistence type="predicted"/>
<reference evidence="2 3" key="1">
    <citation type="journal article" date="2015" name="Int. J. Syst. Evol. Microbiol.">
        <title>Amycolatopsis rhabdoformis sp. nov., an actinomycete isolated from a tropical forest soil.</title>
        <authorList>
            <person name="Souza W.R."/>
            <person name="Silva R.E."/>
            <person name="Goodfellow M."/>
            <person name="Busarakam K."/>
            <person name="Figueiro F.S."/>
            <person name="Ferreira D."/>
            <person name="Rodrigues-Filho E."/>
            <person name="Moraes L.A.B."/>
            <person name="Zucchi T.D."/>
        </authorList>
    </citation>
    <scope>NUCLEOTIDE SEQUENCE [LARGE SCALE GENOMIC DNA]</scope>
    <source>
        <strain evidence="2 3">NCIMB 14900</strain>
    </source>
</reference>